<sequence>MKDVTYFLPWNIIKTDYSFFRIVMNVSNQTMPSDGGAIPANQFANFTAFDILYYTAPQVVMIDRVITPIWYIIGFLGNPISARIWLSRKVCMSNSSAVYFGSLAIVETIYLVLHVIYELQYAWGINTYHSPVTCEIFNFLLISPQYMVPMLVLGFTTERYIAVCHPFAKEKYCTVKRAVIVICCMGIASVALGLIQVYLWSYSDINGCVFRAGAENFHQAWTWFTEMLLFLILPVACLLLNVLVIREIKRLSMESAAHGQGTNPASTITLLCVSFYFIFTLLPATIVYAMQQSVTQGDPSLPLDQWASDPVWSSYFTYLTIRKIVEEICLSNYATYFIIYYATGVYFRRSFRQLLCIPIRPNSRAVTSDFSMSLTNGKHTCTETVVLNDMESPSDT</sequence>
<evidence type="ECO:0000256" key="7">
    <source>
        <dbReference type="ARBA" id="ARBA00023224"/>
    </source>
</evidence>
<evidence type="ECO:0000256" key="3">
    <source>
        <dbReference type="ARBA" id="ARBA00022989"/>
    </source>
</evidence>
<dbReference type="InterPro" id="IPR000276">
    <property type="entry name" value="GPCR_Rhodpsn"/>
</dbReference>
<reference evidence="10" key="1">
    <citation type="submission" date="2022-11" db="EMBL/GenBank/DDBJ databases">
        <title>Centuries of genome instability and evolution in soft-shell clam transmissible cancer (bioRxiv).</title>
        <authorList>
            <person name="Hart S.F.M."/>
            <person name="Yonemitsu M.A."/>
            <person name="Giersch R.M."/>
            <person name="Beal B.F."/>
            <person name="Arriagada G."/>
            <person name="Davis B.W."/>
            <person name="Ostrander E.A."/>
            <person name="Goff S.P."/>
            <person name="Metzger M.J."/>
        </authorList>
    </citation>
    <scope>NUCLEOTIDE SEQUENCE</scope>
    <source>
        <strain evidence="10">MELC-2E11</strain>
        <tissue evidence="10">Siphon/mantle</tissue>
    </source>
</reference>
<evidence type="ECO:0000313" key="10">
    <source>
        <dbReference type="EMBL" id="WAR00335.1"/>
    </source>
</evidence>
<evidence type="ECO:0000256" key="4">
    <source>
        <dbReference type="ARBA" id="ARBA00023040"/>
    </source>
</evidence>
<keyword evidence="6" id="KW-0675">Receptor</keyword>
<dbReference type="PROSITE" id="PS50262">
    <property type="entry name" value="G_PROTEIN_RECEP_F1_2"/>
    <property type="match status" value="1"/>
</dbReference>
<keyword evidence="7" id="KW-0807">Transducer</keyword>
<keyword evidence="5 8" id="KW-0472">Membrane</keyword>
<organism evidence="10 11">
    <name type="scientific">Mya arenaria</name>
    <name type="common">Soft-shell clam</name>
    <dbReference type="NCBI Taxonomy" id="6604"/>
    <lineage>
        <taxon>Eukaryota</taxon>
        <taxon>Metazoa</taxon>
        <taxon>Spiralia</taxon>
        <taxon>Lophotrochozoa</taxon>
        <taxon>Mollusca</taxon>
        <taxon>Bivalvia</taxon>
        <taxon>Autobranchia</taxon>
        <taxon>Heteroconchia</taxon>
        <taxon>Euheterodonta</taxon>
        <taxon>Imparidentia</taxon>
        <taxon>Neoheterodontei</taxon>
        <taxon>Myida</taxon>
        <taxon>Myoidea</taxon>
        <taxon>Myidae</taxon>
        <taxon>Mya</taxon>
    </lineage>
</organism>
<gene>
    <name evidence="10" type="ORF">MAR_024707</name>
</gene>
<dbReference type="PANTHER" id="PTHR24243:SF233">
    <property type="entry name" value="THYROTROPIN-RELEASING HORMONE RECEPTOR"/>
    <property type="match status" value="1"/>
</dbReference>
<keyword evidence="4" id="KW-0297">G-protein coupled receptor</keyword>
<proteinExistence type="predicted"/>
<protein>
    <submittedName>
        <fullName evidence="10">PK1R-like protein</fullName>
    </submittedName>
</protein>
<feature type="transmembrane region" description="Helical" evidence="8">
    <location>
        <begin position="98"/>
        <end position="117"/>
    </location>
</feature>
<evidence type="ECO:0000256" key="5">
    <source>
        <dbReference type="ARBA" id="ARBA00023136"/>
    </source>
</evidence>
<keyword evidence="3 8" id="KW-1133">Transmembrane helix</keyword>
<feature type="transmembrane region" description="Helical" evidence="8">
    <location>
        <begin position="137"/>
        <end position="157"/>
    </location>
</feature>
<evidence type="ECO:0000256" key="6">
    <source>
        <dbReference type="ARBA" id="ARBA00023170"/>
    </source>
</evidence>
<feature type="domain" description="G-protein coupled receptors family 1 profile" evidence="9">
    <location>
        <begin position="77"/>
        <end position="340"/>
    </location>
</feature>
<dbReference type="InterPro" id="IPR017452">
    <property type="entry name" value="GPCR_Rhodpsn_7TM"/>
</dbReference>
<dbReference type="Pfam" id="PF00001">
    <property type="entry name" value="7tm_1"/>
    <property type="match status" value="1"/>
</dbReference>
<feature type="transmembrane region" description="Helical" evidence="8">
    <location>
        <begin position="178"/>
        <end position="200"/>
    </location>
</feature>
<dbReference type="SUPFAM" id="SSF81321">
    <property type="entry name" value="Family A G protein-coupled receptor-like"/>
    <property type="match status" value="1"/>
</dbReference>
<dbReference type="Gene3D" id="1.20.1070.10">
    <property type="entry name" value="Rhodopsin 7-helix transmembrane proteins"/>
    <property type="match status" value="1"/>
</dbReference>
<evidence type="ECO:0000256" key="8">
    <source>
        <dbReference type="SAM" id="Phobius"/>
    </source>
</evidence>
<feature type="transmembrane region" description="Helical" evidence="8">
    <location>
        <begin position="265"/>
        <end position="290"/>
    </location>
</feature>
<accession>A0ABY7DRK2</accession>
<keyword evidence="2 8" id="KW-0812">Transmembrane</keyword>
<dbReference type="PANTHER" id="PTHR24243">
    <property type="entry name" value="G-PROTEIN COUPLED RECEPTOR"/>
    <property type="match status" value="1"/>
</dbReference>
<feature type="transmembrane region" description="Helical" evidence="8">
    <location>
        <begin position="69"/>
        <end position="86"/>
    </location>
</feature>
<keyword evidence="11" id="KW-1185">Reference proteome</keyword>
<name>A0ABY7DRK2_MYAAR</name>
<evidence type="ECO:0000259" key="9">
    <source>
        <dbReference type="PROSITE" id="PS50262"/>
    </source>
</evidence>
<dbReference type="EMBL" id="CP111014">
    <property type="protein sequence ID" value="WAR00335.1"/>
    <property type="molecule type" value="Genomic_DNA"/>
</dbReference>
<evidence type="ECO:0000313" key="11">
    <source>
        <dbReference type="Proteomes" id="UP001164746"/>
    </source>
</evidence>
<evidence type="ECO:0000256" key="1">
    <source>
        <dbReference type="ARBA" id="ARBA00004141"/>
    </source>
</evidence>
<comment type="subcellular location">
    <subcellularLocation>
        <location evidence="1">Membrane</location>
        <topology evidence="1">Multi-pass membrane protein</topology>
    </subcellularLocation>
</comment>
<evidence type="ECO:0000256" key="2">
    <source>
        <dbReference type="ARBA" id="ARBA00022692"/>
    </source>
</evidence>
<feature type="transmembrane region" description="Helical" evidence="8">
    <location>
        <begin position="220"/>
        <end position="244"/>
    </location>
</feature>
<dbReference type="Proteomes" id="UP001164746">
    <property type="component" value="Chromosome 3"/>
</dbReference>